<keyword evidence="2 3" id="KW-0413">Isomerase</keyword>
<dbReference type="InterPro" id="IPR010819">
    <property type="entry name" value="AGE/CE"/>
</dbReference>
<dbReference type="GO" id="GO:0061593">
    <property type="term" value="F:sulfoquinovose isomerase activity"/>
    <property type="evidence" value="ECO:0007669"/>
    <property type="project" value="UniProtKB-EC"/>
</dbReference>
<sequence length="429" mass="48106">MIDRHLPGPADADGCWLDCEAHRAWLAADARRQFDFFRASLNPVAGFHVLDYDGAPLPDTVQELHTTTRLVHSFALGKRAGLGDCDAVIDQGMRYLFSHHHDEKHGGYHWAMDGNSVHDGRKLAYGHVFVLLAAASAQMAGHPDAERLINDVDGVLDARFWDEEHGLFLDEWNRDWSPFSTYRGMNANMHAVEALLTAYEATDRAKYIDRAGRVLDFFLRRIAPAHDWRLPEHYTADWQVDRSYSGNPMFRPAGTTPGHSFELARLALQYWDLCGRPGDEWPAAARHLVDRALADAWDEERGGLVYTLDFGGTPAIRSRYWWPVTEAIGALAAFIKLDHGERDEGWYRRLWIFAGSHFVDHERGGWFPEIDDDGQPTTTQFKGKPDVYHSVQAALLPLVPGLSRLGEKMGSLALDSGRPAAAPRDGGIA</sequence>
<evidence type="ECO:0000313" key="3">
    <source>
        <dbReference type="EMBL" id="SPH18771.1"/>
    </source>
</evidence>
<gene>
    <name evidence="3" type="primary">yihS</name>
    <name evidence="3" type="ORF">DEA8626_02315</name>
</gene>
<dbReference type="EC" id="5.3.1.31" evidence="3"/>
<accession>A0A2R8B830</accession>
<dbReference type="Proteomes" id="UP000244924">
    <property type="component" value="Unassembled WGS sequence"/>
</dbReference>
<reference evidence="3 4" key="1">
    <citation type="submission" date="2018-03" db="EMBL/GenBank/DDBJ databases">
        <authorList>
            <person name="Keele B.F."/>
        </authorList>
    </citation>
    <scope>NUCLEOTIDE SEQUENCE [LARGE SCALE GENOMIC DNA]</scope>
    <source>
        <strain evidence="3 4">CECT 8626</strain>
    </source>
</reference>
<keyword evidence="4" id="KW-1185">Reference proteome</keyword>
<evidence type="ECO:0000313" key="4">
    <source>
        <dbReference type="Proteomes" id="UP000244924"/>
    </source>
</evidence>
<dbReference type="SUPFAM" id="SSF48208">
    <property type="entry name" value="Six-hairpin glycosidases"/>
    <property type="match status" value="1"/>
</dbReference>
<name>A0A2R8B830_9RHOB</name>
<dbReference type="PANTHER" id="PTHR15108">
    <property type="entry name" value="N-ACYLGLUCOSAMINE-2-EPIMERASE"/>
    <property type="match status" value="1"/>
</dbReference>
<evidence type="ECO:0000256" key="2">
    <source>
        <dbReference type="ARBA" id="ARBA00023235"/>
    </source>
</evidence>
<dbReference type="InterPro" id="IPR008928">
    <property type="entry name" value="6-hairpin_glycosidase_sf"/>
</dbReference>
<dbReference type="GO" id="GO:0005975">
    <property type="term" value="P:carbohydrate metabolic process"/>
    <property type="evidence" value="ECO:0007669"/>
    <property type="project" value="InterPro"/>
</dbReference>
<comment type="similarity">
    <text evidence="1">Belongs to the N-acylglucosamine 2-epimerase family.</text>
</comment>
<evidence type="ECO:0000256" key="1">
    <source>
        <dbReference type="ARBA" id="ARBA00008558"/>
    </source>
</evidence>
<proteinExistence type="inferred from homology"/>
<dbReference type="Gene3D" id="1.50.10.10">
    <property type="match status" value="1"/>
</dbReference>
<dbReference type="EMBL" id="OMOQ01000001">
    <property type="protein sequence ID" value="SPH18771.1"/>
    <property type="molecule type" value="Genomic_DNA"/>
</dbReference>
<dbReference type="AlphaFoldDB" id="A0A2R8B830"/>
<dbReference type="Pfam" id="PF07221">
    <property type="entry name" value="GlcNAc_2-epim"/>
    <property type="match status" value="1"/>
</dbReference>
<organism evidence="3 4">
    <name type="scientific">Albidovulum aquaemixtae</name>
    <dbReference type="NCBI Taxonomy" id="1542388"/>
    <lineage>
        <taxon>Bacteria</taxon>
        <taxon>Pseudomonadati</taxon>
        <taxon>Pseudomonadota</taxon>
        <taxon>Alphaproteobacteria</taxon>
        <taxon>Rhodobacterales</taxon>
        <taxon>Paracoccaceae</taxon>
        <taxon>Albidovulum</taxon>
    </lineage>
</organism>
<dbReference type="InterPro" id="IPR012341">
    <property type="entry name" value="6hp_glycosidase-like_sf"/>
</dbReference>
<protein>
    <submittedName>
        <fullName evidence="3">Sulfoquinovose isomerase</fullName>
        <ecNumber evidence="3">5.3.1.31</ecNumber>
    </submittedName>
</protein>